<dbReference type="InterPro" id="IPR017930">
    <property type="entry name" value="Myb_dom"/>
</dbReference>
<dbReference type="Gene3D" id="3.80.10.10">
    <property type="entry name" value="Ribonuclease Inhibitor"/>
    <property type="match status" value="1"/>
</dbReference>
<dbReference type="InterPro" id="IPR032675">
    <property type="entry name" value="LRR_dom_sf"/>
</dbReference>
<comment type="caution">
    <text evidence="5">The sequence shown here is derived from an EMBL/GenBank/DDBJ whole genome shotgun (WGS) entry which is preliminary data.</text>
</comment>
<keyword evidence="6" id="KW-1185">Reference proteome</keyword>
<accession>A0AAV0NLT0</accession>
<dbReference type="GO" id="GO:0051082">
    <property type="term" value="F:unfolded protein binding"/>
    <property type="evidence" value="ECO:0007669"/>
    <property type="project" value="TreeGrafter"/>
</dbReference>
<feature type="region of interest" description="Disordered" evidence="3">
    <location>
        <begin position="477"/>
        <end position="564"/>
    </location>
</feature>
<dbReference type="Proteomes" id="UP001154282">
    <property type="component" value="Unassembled WGS sequence"/>
</dbReference>
<dbReference type="Pfam" id="PF06972">
    <property type="entry name" value="GIP1_N"/>
    <property type="match status" value="1"/>
</dbReference>
<dbReference type="AlphaFoldDB" id="A0AAV0NLT0"/>
<feature type="compositionally biased region" description="Polar residues" evidence="3">
    <location>
        <begin position="733"/>
        <end position="751"/>
    </location>
</feature>
<dbReference type="InterPro" id="IPR009060">
    <property type="entry name" value="UBA-like_sf"/>
</dbReference>
<dbReference type="SUPFAM" id="SSF52047">
    <property type="entry name" value="RNI-like"/>
    <property type="match status" value="1"/>
</dbReference>
<feature type="compositionally biased region" description="Polar residues" evidence="3">
    <location>
        <begin position="759"/>
        <end position="769"/>
    </location>
</feature>
<proteinExistence type="predicted"/>
<name>A0AAV0NLT0_9ROSI</name>
<dbReference type="SUPFAM" id="SSF46934">
    <property type="entry name" value="UBA-like"/>
    <property type="match status" value="1"/>
</dbReference>
<evidence type="ECO:0000259" key="4">
    <source>
        <dbReference type="PROSITE" id="PS51294"/>
    </source>
</evidence>
<dbReference type="PANTHER" id="PTHR46775">
    <property type="entry name" value="FLOCCULATION PROTEIN (DUF1296)"/>
    <property type="match status" value="1"/>
</dbReference>
<evidence type="ECO:0000256" key="1">
    <source>
        <dbReference type="ARBA" id="ARBA00004123"/>
    </source>
</evidence>
<dbReference type="GO" id="GO:0005634">
    <property type="term" value="C:nucleus"/>
    <property type="evidence" value="ECO:0007669"/>
    <property type="project" value="UniProtKB-SubCell"/>
</dbReference>
<reference evidence="5" key="1">
    <citation type="submission" date="2022-08" db="EMBL/GenBank/DDBJ databases">
        <authorList>
            <person name="Gutierrez-Valencia J."/>
        </authorList>
    </citation>
    <scope>NUCLEOTIDE SEQUENCE</scope>
</reference>
<evidence type="ECO:0000256" key="2">
    <source>
        <dbReference type="ARBA" id="ARBA00023242"/>
    </source>
</evidence>
<feature type="region of interest" description="Disordered" evidence="3">
    <location>
        <begin position="811"/>
        <end position="868"/>
    </location>
</feature>
<evidence type="ECO:0000313" key="6">
    <source>
        <dbReference type="Proteomes" id="UP001154282"/>
    </source>
</evidence>
<dbReference type="InterPro" id="IPR044277">
    <property type="entry name" value="GIP1"/>
</dbReference>
<dbReference type="SMART" id="SM00367">
    <property type="entry name" value="LRR_CC"/>
    <property type="match status" value="4"/>
</dbReference>
<dbReference type="Gene3D" id="1.10.10.60">
    <property type="entry name" value="Homeodomain-like"/>
    <property type="match status" value="2"/>
</dbReference>
<dbReference type="SUPFAM" id="SSF46689">
    <property type="entry name" value="Homeodomain-like"/>
    <property type="match status" value="2"/>
</dbReference>
<evidence type="ECO:0000256" key="3">
    <source>
        <dbReference type="SAM" id="MobiDB-lite"/>
    </source>
</evidence>
<protein>
    <recommendedName>
        <fullName evidence="4">HTH myb-type domain-containing protein</fullName>
    </recommendedName>
</protein>
<feature type="region of interest" description="Disordered" evidence="3">
    <location>
        <begin position="659"/>
        <end position="777"/>
    </location>
</feature>
<keyword evidence="2" id="KW-0539">Nucleus</keyword>
<feature type="compositionally biased region" description="Low complexity" evidence="3">
    <location>
        <begin position="823"/>
        <end position="837"/>
    </location>
</feature>
<sequence length="1239" mass="132795">MSQPDVSYSQSLPRLWFLWVPIELDILQPNHFDHSFFRISSIHKERSCREILAVKISWCKGVTGKGFEGCSSTLCYIDAENCNLERERISCIVSGGGIEYLNLYGVNFHGGALAEIGSGFASKLKILNLGLCRTIGDESIMAIARGCPLLKEWNLSLCHEVRFAGWEAIGANCNELERLHVNRCRNLCDSGLQGLRQGCRRLQVLYIGRAGGRLTSTALELFKMVRGRVEVRHEEMYHDRCCSVAGAHWTRFDNKKFEQALVLFPDDSPDRWLRIADHVGRSAVEHYNLLVSDVYDIDSGRVDLPTYFDDSSFVDGDDSGQISFGGGGKVVSDRVKEIRKGDWRSISGNIVVTRTPTQVASHAQKYFLRQSSVKKERKRSSIHDITNVDNHNSVALPIIDQRRLPRHSPNADMSGGGASGGVRVSIPGSVRKTIQNIKEITGNHSDEEIYAMLKECSMDPNETTQKLLLVDPFHEVKRKRDKKKENVNNKEAGDSRWRSGTQGRGSRGGRMNYTRYSSHDGGSGRAPIPGRESSTSQPAEKGVGSSAPASQEKSKDTTTPESSVAVVANGPIGLASGAASEAREPTAANKTPVVAHGTGDTVVELVPSSSSASVSVTAVSSSTVCFSSSDPVLVPSNDSRLAGTVGTIKREVGIQRTLADTNAVPNSEKPVPVKISNKPQSGGKSQFSESSQPTSASVHTGSSISRPSSNYGSRSQQVIGTQKAGSTKEWKPKTTNSTVAQVSGIASSTEVPNAPVESVPQSVPQSQPASGGDLDDLTSNLQKLELPLPQRQHVIIPNHIHVPESERTKLSFGSFDTNFGENSSSTSGPESEKSSTPLSEATHSVEEALEEPAASAAPDYSEGKQENALSAAHPYSGVHAPPSYFGIVHPVMGGQIPQFENSESQPRDVSRLPSFVVQQPFDPASYYAQFYRSGADGDGRVSPFPSPGVATKYNGNVAVLPPHTSQSPQEGTNSLVMSTGGPTPLATQAAGLMQSSLSLNQQPVPVFRPPTGLHMPHYPPNYIPYGHYFSPFYVPPPGIHQFLSNGAFPQQAQAGNVFPGPPAAAAAGVKYSLPQYKPGTNVGNSTHIGMASGYGPYASAPAGYNPGSQAAGGNTTTNEDLGASQFKESNVYMSGQQSEGSAVWIAAPGRDLSTMPASSFYNLPPQGQHVTFAPTQPGHGPFAGIYHHPGQAVTAAGVHHPLLQQSQAMAGGVDMGGPAANVYQQQQPQHQQVNWPSNY</sequence>
<dbReference type="PANTHER" id="PTHR46775:SF1">
    <property type="entry name" value="FLOCCULATION PROTEIN (DUF1296)"/>
    <property type="match status" value="1"/>
</dbReference>
<dbReference type="InterPro" id="IPR006553">
    <property type="entry name" value="Leu-rich_rpt_Cys-con_subtyp"/>
</dbReference>
<gene>
    <name evidence="5" type="ORF">LITE_LOCUS34012</name>
</gene>
<feature type="domain" description="HTH myb-type" evidence="4">
    <location>
        <begin position="335"/>
        <end position="371"/>
    </location>
</feature>
<dbReference type="InterPro" id="IPR009057">
    <property type="entry name" value="Homeodomain-like_sf"/>
</dbReference>
<feature type="compositionally biased region" description="Basic and acidic residues" evidence="3">
    <location>
        <begin position="483"/>
        <end position="497"/>
    </location>
</feature>
<dbReference type="PROSITE" id="PS51294">
    <property type="entry name" value="HTH_MYB"/>
    <property type="match status" value="1"/>
</dbReference>
<dbReference type="InterPro" id="IPR009719">
    <property type="entry name" value="GIP1_N"/>
</dbReference>
<evidence type="ECO:0000313" key="5">
    <source>
        <dbReference type="EMBL" id="CAI0459452.1"/>
    </source>
</evidence>
<feature type="compositionally biased region" description="Polar residues" evidence="3">
    <location>
        <begin position="677"/>
        <end position="725"/>
    </location>
</feature>
<comment type="subcellular location">
    <subcellularLocation>
        <location evidence="1">Nucleus</location>
    </subcellularLocation>
</comment>
<organism evidence="5 6">
    <name type="scientific">Linum tenue</name>
    <dbReference type="NCBI Taxonomy" id="586396"/>
    <lineage>
        <taxon>Eukaryota</taxon>
        <taxon>Viridiplantae</taxon>
        <taxon>Streptophyta</taxon>
        <taxon>Embryophyta</taxon>
        <taxon>Tracheophyta</taxon>
        <taxon>Spermatophyta</taxon>
        <taxon>Magnoliopsida</taxon>
        <taxon>eudicotyledons</taxon>
        <taxon>Gunneridae</taxon>
        <taxon>Pentapetalae</taxon>
        <taxon>rosids</taxon>
        <taxon>fabids</taxon>
        <taxon>Malpighiales</taxon>
        <taxon>Linaceae</taxon>
        <taxon>Linum</taxon>
    </lineage>
</organism>
<dbReference type="EMBL" id="CAMGYJ010000008">
    <property type="protein sequence ID" value="CAI0459452.1"/>
    <property type="molecule type" value="Genomic_DNA"/>
</dbReference>